<evidence type="ECO:0000256" key="2">
    <source>
        <dbReference type="ARBA" id="ARBA00007362"/>
    </source>
</evidence>
<evidence type="ECO:0000256" key="3">
    <source>
        <dbReference type="ARBA" id="ARBA00022692"/>
    </source>
</evidence>
<dbReference type="Gene3D" id="1.10.3730.20">
    <property type="match status" value="1"/>
</dbReference>
<dbReference type="OrthoDB" id="3180815at2"/>
<proteinExistence type="inferred from homology"/>
<feature type="transmembrane region" description="Helical" evidence="6">
    <location>
        <begin position="36"/>
        <end position="54"/>
    </location>
</feature>
<evidence type="ECO:0000256" key="1">
    <source>
        <dbReference type="ARBA" id="ARBA00004127"/>
    </source>
</evidence>
<feature type="transmembrane region" description="Helical" evidence="6">
    <location>
        <begin position="151"/>
        <end position="172"/>
    </location>
</feature>
<dbReference type="Pfam" id="PF00892">
    <property type="entry name" value="EamA"/>
    <property type="match status" value="2"/>
</dbReference>
<dbReference type="InterPro" id="IPR050638">
    <property type="entry name" value="AA-Vitamin_Transporters"/>
</dbReference>
<evidence type="ECO:0000313" key="8">
    <source>
        <dbReference type="EMBL" id="KRN02292.1"/>
    </source>
</evidence>
<dbReference type="STRING" id="1423803.FD13_GL001969"/>
<evidence type="ECO:0000259" key="7">
    <source>
        <dbReference type="Pfam" id="PF00892"/>
    </source>
</evidence>
<dbReference type="SUPFAM" id="SSF103481">
    <property type="entry name" value="Multidrug resistance efflux transporter EmrE"/>
    <property type="match status" value="2"/>
</dbReference>
<dbReference type="Proteomes" id="UP000051589">
    <property type="component" value="Unassembled WGS sequence"/>
</dbReference>
<feature type="transmembrane region" description="Helical" evidence="6">
    <location>
        <begin position="268"/>
        <end position="289"/>
    </location>
</feature>
<comment type="subcellular location">
    <subcellularLocation>
        <location evidence="1">Endomembrane system</location>
        <topology evidence="1">Multi-pass membrane protein</topology>
    </subcellularLocation>
</comment>
<keyword evidence="3 6" id="KW-0812">Transmembrane</keyword>
<name>A0A0R2DQW0_9LACO</name>
<feature type="domain" description="EamA" evidence="7">
    <location>
        <begin position="152"/>
        <end position="285"/>
    </location>
</feature>
<dbReference type="EMBL" id="AYZH01000008">
    <property type="protein sequence ID" value="KRN02292.1"/>
    <property type="molecule type" value="Genomic_DNA"/>
</dbReference>
<feature type="transmembrane region" description="Helical" evidence="6">
    <location>
        <begin position="92"/>
        <end position="114"/>
    </location>
</feature>
<accession>A0A0R2DQW0</accession>
<protein>
    <submittedName>
        <fullName evidence="8">DMT family permease</fullName>
    </submittedName>
</protein>
<dbReference type="AlphaFoldDB" id="A0A0R2DQW0"/>
<dbReference type="InterPro" id="IPR000620">
    <property type="entry name" value="EamA_dom"/>
</dbReference>
<dbReference type="GO" id="GO:0016020">
    <property type="term" value="C:membrane"/>
    <property type="evidence" value="ECO:0007669"/>
    <property type="project" value="UniProtKB-SubCell"/>
</dbReference>
<keyword evidence="4 6" id="KW-1133">Transmembrane helix</keyword>
<feature type="transmembrane region" description="Helical" evidence="6">
    <location>
        <begin position="210"/>
        <end position="230"/>
    </location>
</feature>
<evidence type="ECO:0000313" key="9">
    <source>
        <dbReference type="Proteomes" id="UP000051589"/>
    </source>
</evidence>
<dbReference type="PANTHER" id="PTHR32322:SF2">
    <property type="entry name" value="EAMA DOMAIN-CONTAINING PROTEIN"/>
    <property type="match status" value="1"/>
</dbReference>
<comment type="caution">
    <text evidence="8">The sequence shown here is derived from an EMBL/GenBank/DDBJ whole genome shotgun (WGS) entry which is preliminary data.</text>
</comment>
<dbReference type="RefSeq" id="WP_061776316.1">
    <property type="nucleotide sequence ID" value="NZ_AYZH01000008.1"/>
</dbReference>
<comment type="similarity">
    <text evidence="2">Belongs to the EamA transporter family.</text>
</comment>
<dbReference type="PANTHER" id="PTHR32322">
    <property type="entry name" value="INNER MEMBRANE TRANSPORTER"/>
    <property type="match status" value="1"/>
</dbReference>
<feature type="transmembrane region" description="Helical" evidence="6">
    <location>
        <begin position="66"/>
        <end position="86"/>
    </location>
</feature>
<feature type="transmembrane region" description="Helical" evidence="6">
    <location>
        <begin position="184"/>
        <end position="204"/>
    </location>
</feature>
<reference evidence="8 9" key="1">
    <citation type="journal article" date="2015" name="Genome Announc.">
        <title>Expanding the biotechnology potential of lactobacilli through comparative genomics of 213 strains and associated genera.</title>
        <authorList>
            <person name="Sun Z."/>
            <person name="Harris H.M."/>
            <person name="McCann A."/>
            <person name="Guo C."/>
            <person name="Argimon S."/>
            <person name="Zhang W."/>
            <person name="Yang X."/>
            <person name="Jeffery I.B."/>
            <person name="Cooney J.C."/>
            <person name="Kagawa T.F."/>
            <person name="Liu W."/>
            <person name="Song Y."/>
            <person name="Salvetti E."/>
            <person name="Wrobel A."/>
            <person name="Rasinkangas P."/>
            <person name="Parkhill J."/>
            <person name="Rea M.C."/>
            <person name="O'Sullivan O."/>
            <person name="Ritari J."/>
            <person name="Douillard F.P."/>
            <person name="Paul Ross R."/>
            <person name="Yang R."/>
            <person name="Briner A.E."/>
            <person name="Felis G.E."/>
            <person name="de Vos W.M."/>
            <person name="Barrangou R."/>
            <person name="Klaenhammer T.R."/>
            <person name="Caufield P.W."/>
            <person name="Cui Y."/>
            <person name="Zhang H."/>
            <person name="O'Toole P.W."/>
        </authorList>
    </citation>
    <scope>NUCLEOTIDE SEQUENCE [LARGE SCALE GENOMIC DNA]</scope>
    <source>
        <strain evidence="8 9">DSM 21775</strain>
    </source>
</reference>
<keyword evidence="5 6" id="KW-0472">Membrane</keyword>
<keyword evidence="9" id="KW-1185">Reference proteome</keyword>
<feature type="domain" description="EamA" evidence="7">
    <location>
        <begin position="8"/>
        <end position="139"/>
    </location>
</feature>
<organism evidence="8 9">
    <name type="scientific">Levilactobacillus senmaizukei DSM 21775 = NBRC 103853</name>
    <dbReference type="NCBI Taxonomy" id="1423803"/>
    <lineage>
        <taxon>Bacteria</taxon>
        <taxon>Bacillati</taxon>
        <taxon>Bacillota</taxon>
        <taxon>Bacilli</taxon>
        <taxon>Lactobacillales</taxon>
        <taxon>Lactobacillaceae</taxon>
        <taxon>Levilactobacillus</taxon>
    </lineage>
</organism>
<evidence type="ECO:0000256" key="4">
    <source>
        <dbReference type="ARBA" id="ARBA00022989"/>
    </source>
</evidence>
<dbReference type="InterPro" id="IPR037185">
    <property type="entry name" value="EmrE-like"/>
</dbReference>
<gene>
    <name evidence="8" type="ORF">FD13_GL001969</name>
</gene>
<evidence type="ECO:0000256" key="6">
    <source>
        <dbReference type="SAM" id="Phobius"/>
    </source>
</evidence>
<feature type="transmembrane region" description="Helical" evidence="6">
    <location>
        <begin position="126"/>
        <end position="145"/>
    </location>
</feature>
<evidence type="ECO:0000256" key="5">
    <source>
        <dbReference type="ARBA" id="ARBA00023136"/>
    </source>
</evidence>
<dbReference type="PATRIC" id="fig|1423803.3.peg.2029"/>
<sequence>MKRVAPFFVGLGAISYGVPATLFKIARGEGVVNGPLLFWSFLSSVVILVLIQLFRGPRLSQQHTSWRQMLTVMAAGTATGFTNTFYITALRYVSVAVAAVMLMQAVWLSVLLAAVIHHQRPSRLQVLSIVLVLGGTILAAGLLPIRGKISTLGMTLSFLAAVAYAITIQVTASLGKNLAPLSKTMLMCTGAFVIVTLVWGPQLISVPMTLATIKWGVIVSFFSMILPLLCYTVFMPLLALGVGPILSSLELPAAICVAFLVLGERVSILQILGVAIIIGAVLLTNLWGARHRQQI</sequence>